<evidence type="ECO:0000256" key="4">
    <source>
        <dbReference type="SAM" id="MobiDB-lite"/>
    </source>
</evidence>
<dbReference type="InterPro" id="IPR009071">
    <property type="entry name" value="HMG_box_dom"/>
</dbReference>
<dbReference type="EMBL" id="JBICBT010000861">
    <property type="protein sequence ID" value="KAL3096515.1"/>
    <property type="molecule type" value="Genomic_DNA"/>
</dbReference>
<dbReference type="PANTHER" id="PTHR45789:SF2">
    <property type="entry name" value="FI18025P1"/>
    <property type="match status" value="1"/>
</dbReference>
<sequence>MQSEKKVLQEQLKHQQEMLAENKVLKVNMAIMEKEKQMANEMEMEKRGKYVSVEQFNAILGRISELEKQQKNEQQKGKESEMITANAADRFSKQQNEQTELCAKIDKQMTEEPDLANTIKAKVAALEEKQKKLEDFIALLMDRIGNAAVEKFEAIFGRIGTIEKHQLQQFAQLNTAQNQLNEKLATLEKFFADSGNKKGDQNKTKNSNSGKKSEKPINNIKRPMNAFMLWSREERRKILAECPNMENSSISKILGTRWKAIKIKLKNYLKKFIFTAMKNGERQPYLEEQLRRLQAAQVAANSSFFY</sequence>
<evidence type="ECO:0000256" key="3">
    <source>
        <dbReference type="PROSITE-ProRule" id="PRU00267"/>
    </source>
</evidence>
<dbReference type="InterPro" id="IPR036910">
    <property type="entry name" value="HMG_box_dom_sf"/>
</dbReference>
<keyword evidence="7" id="KW-1185">Reference proteome</keyword>
<dbReference type="SUPFAM" id="SSF47095">
    <property type="entry name" value="HMG-box"/>
    <property type="match status" value="1"/>
</dbReference>
<reference evidence="6 7" key="1">
    <citation type="submission" date="2024-10" db="EMBL/GenBank/DDBJ databases">
        <authorList>
            <person name="Kim D."/>
        </authorList>
    </citation>
    <scope>NUCLEOTIDE SEQUENCE [LARGE SCALE GENOMIC DNA]</scope>
    <source>
        <strain evidence="6">BH-2024</strain>
    </source>
</reference>
<evidence type="ECO:0000256" key="1">
    <source>
        <dbReference type="ARBA" id="ARBA00023125"/>
    </source>
</evidence>
<accession>A0ABD2K0T6</accession>
<dbReference type="Gene3D" id="1.10.30.10">
    <property type="entry name" value="High mobility group box domain"/>
    <property type="match status" value="1"/>
</dbReference>
<dbReference type="PROSITE" id="PS50118">
    <property type="entry name" value="HMG_BOX_2"/>
    <property type="match status" value="1"/>
</dbReference>
<keyword evidence="2 3" id="KW-0539">Nucleus</keyword>
<keyword evidence="1 3" id="KW-0238">DNA-binding</keyword>
<dbReference type="AlphaFoldDB" id="A0ABD2K0T6"/>
<dbReference type="Pfam" id="PF00505">
    <property type="entry name" value="HMG_box"/>
    <property type="match status" value="1"/>
</dbReference>
<dbReference type="PANTHER" id="PTHR45789">
    <property type="entry name" value="FI18025P1"/>
    <property type="match status" value="1"/>
</dbReference>
<feature type="region of interest" description="Disordered" evidence="4">
    <location>
        <begin position="193"/>
        <end position="217"/>
    </location>
</feature>
<gene>
    <name evidence="6" type="ORF">niasHT_027017</name>
</gene>
<protein>
    <recommendedName>
        <fullName evidence="5">HMG box domain-containing protein</fullName>
    </recommendedName>
</protein>
<feature type="domain" description="HMG box" evidence="5">
    <location>
        <begin position="220"/>
        <end position="293"/>
    </location>
</feature>
<name>A0ABD2K0T6_9BILA</name>
<dbReference type="Proteomes" id="UP001620626">
    <property type="component" value="Unassembled WGS sequence"/>
</dbReference>
<dbReference type="GO" id="GO:0003677">
    <property type="term" value="F:DNA binding"/>
    <property type="evidence" value="ECO:0007669"/>
    <property type="project" value="UniProtKB-UniRule"/>
</dbReference>
<comment type="caution">
    <text evidence="6">The sequence shown here is derived from an EMBL/GenBank/DDBJ whole genome shotgun (WGS) entry which is preliminary data.</text>
</comment>
<organism evidence="6 7">
    <name type="scientific">Heterodera trifolii</name>
    <dbReference type="NCBI Taxonomy" id="157864"/>
    <lineage>
        <taxon>Eukaryota</taxon>
        <taxon>Metazoa</taxon>
        <taxon>Ecdysozoa</taxon>
        <taxon>Nematoda</taxon>
        <taxon>Chromadorea</taxon>
        <taxon>Rhabditida</taxon>
        <taxon>Tylenchina</taxon>
        <taxon>Tylenchomorpha</taxon>
        <taxon>Tylenchoidea</taxon>
        <taxon>Heteroderidae</taxon>
        <taxon>Heteroderinae</taxon>
        <taxon>Heterodera</taxon>
    </lineage>
</organism>
<dbReference type="SMART" id="SM00398">
    <property type="entry name" value="HMG"/>
    <property type="match status" value="1"/>
</dbReference>
<dbReference type="InterPro" id="IPR051356">
    <property type="entry name" value="SOX/SOX-like_TF"/>
</dbReference>
<evidence type="ECO:0000259" key="5">
    <source>
        <dbReference type="PROSITE" id="PS50118"/>
    </source>
</evidence>
<evidence type="ECO:0000256" key="2">
    <source>
        <dbReference type="ARBA" id="ARBA00023242"/>
    </source>
</evidence>
<dbReference type="GO" id="GO:0005634">
    <property type="term" value="C:nucleus"/>
    <property type="evidence" value="ECO:0007669"/>
    <property type="project" value="UniProtKB-UniRule"/>
</dbReference>
<feature type="DNA-binding region" description="HMG box" evidence="3">
    <location>
        <begin position="220"/>
        <end position="293"/>
    </location>
</feature>
<proteinExistence type="predicted"/>
<evidence type="ECO:0000313" key="6">
    <source>
        <dbReference type="EMBL" id="KAL3096515.1"/>
    </source>
</evidence>
<evidence type="ECO:0000313" key="7">
    <source>
        <dbReference type="Proteomes" id="UP001620626"/>
    </source>
</evidence>